<feature type="domain" description="Cyclin N-terminal" evidence="2">
    <location>
        <begin position="47"/>
        <end position="164"/>
    </location>
</feature>
<dbReference type="EMBL" id="BDSP01000202">
    <property type="protein sequence ID" value="GAX23533.1"/>
    <property type="molecule type" value="Genomic_DNA"/>
</dbReference>
<reference evidence="3 4" key="1">
    <citation type="journal article" date="2015" name="Plant Cell">
        <title>Oil accumulation by the oleaginous diatom Fistulifera solaris as revealed by the genome and transcriptome.</title>
        <authorList>
            <person name="Tanaka T."/>
            <person name="Maeda Y."/>
            <person name="Veluchamy A."/>
            <person name="Tanaka M."/>
            <person name="Abida H."/>
            <person name="Marechal E."/>
            <person name="Bowler C."/>
            <person name="Muto M."/>
            <person name="Sunaga Y."/>
            <person name="Tanaka M."/>
            <person name="Yoshino T."/>
            <person name="Taniguchi T."/>
            <person name="Fukuda Y."/>
            <person name="Nemoto M."/>
            <person name="Matsumoto M."/>
            <person name="Wong P.S."/>
            <person name="Aburatani S."/>
            <person name="Fujibuchi W."/>
        </authorList>
    </citation>
    <scope>NUCLEOTIDE SEQUENCE [LARGE SCALE GENOMIC DNA]</scope>
    <source>
        <strain evidence="3 4">JPCC DA0580</strain>
    </source>
</reference>
<feature type="compositionally biased region" description="Basic residues" evidence="1">
    <location>
        <begin position="286"/>
        <end position="297"/>
    </location>
</feature>
<dbReference type="Pfam" id="PF00134">
    <property type="entry name" value="Cyclin_N"/>
    <property type="match status" value="1"/>
</dbReference>
<dbReference type="SUPFAM" id="SSF47954">
    <property type="entry name" value="Cyclin-like"/>
    <property type="match status" value="1"/>
</dbReference>
<keyword evidence="4" id="KW-1185">Reference proteome</keyword>
<evidence type="ECO:0000313" key="3">
    <source>
        <dbReference type="EMBL" id="GAX23533.1"/>
    </source>
</evidence>
<evidence type="ECO:0000256" key="1">
    <source>
        <dbReference type="SAM" id="MobiDB-lite"/>
    </source>
</evidence>
<gene>
    <name evidence="3" type="ORF">FisN_14Hh291</name>
</gene>
<dbReference type="Proteomes" id="UP000198406">
    <property type="component" value="Unassembled WGS sequence"/>
</dbReference>
<dbReference type="InterPro" id="IPR039361">
    <property type="entry name" value="Cyclin"/>
</dbReference>
<sequence length="312" mass="35982">MVDNNHCMNNPTMEQRLEVIASMRAQETGVYARCDWLALENSEPPQSPHTPQHATCDVNSDCREKMVVWCNNVVDFCGYSRETVEIAASYVDRYLATPAGTRPRRNRMDFQLLFMTFLYTAIKIHEETALDTSVFAGFGPEMMKPEDIEEMELKLLHALKWHVNPPTTMGFVRLLLEAVPEDVIDAETLHDVHELSRVQTEFACSNYHFVTVPPSIVAYCAIMNSLDNLRLSAKKLGYVGYFLSLVLKIDCNSDHVIDVQSFLYPFVTLQMIDRHAPCDRKESSRSIRKRRRRRRRKSLEDSPKSILYSSFF</sequence>
<dbReference type="Gene3D" id="1.10.472.10">
    <property type="entry name" value="Cyclin-like"/>
    <property type="match status" value="2"/>
</dbReference>
<name>A0A1Z5KB68_FISSO</name>
<evidence type="ECO:0000313" key="4">
    <source>
        <dbReference type="Proteomes" id="UP000198406"/>
    </source>
</evidence>
<proteinExistence type="predicted"/>
<protein>
    <recommendedName>
        <fullName evidence="2">Cyclin N-terminal domain-containing protein</fullName>
    </recommendedName>
</protein>
<dbReference type="OrthoDB" id="204392at2759"/>
<dbReference type="PANTHER" id="PTHR10177">
    <property type="entry name" value="CYCLINS"/>
    <property type="match status" value="1"/>
</dbReference>
<organism evidence="3 4">
    <name type="scientific">Fistulifera solaris</name>
    <name type="common">Oleaginous diatom</name>
    <dbReference type="NCBI Taxonomy" id="1519565"/>
    <lineage>
        <taxon>Eukaryota</taxon>
        <taxon>Sar</taxon>
        <taxon>Stramenopiles</taxon>
        <taxon>Ochrophyta</taxon>
        <taxon>Bacillariophyta</taxon>
        <taxon>Bacillariophyceae</taxon>
        <taxon>Bacillariophycidae</taxon>
        <taxon>Naviculales</taxon>
        <taxon>Naviculaceae</taxon>
        <taxon>Fistulifera</taxon>
    </lineage>
</organism>
<comment type="caution">
    <text evidence="3">The sequence shown here is derived from an EMBL/GenBank/DDBJ whole genome shotgun (WGS) entry which is preliminary data.</text>
</comment>
<dbReference type="InParanoid" id="A0A1Z5KB68"/>
<evidence type="ECO:0000259" key="2">
    <source>
        <dbReference type="Pfam" id="PF00134"/>
    </source>
</evidence>
<dbReference type="InterPro" id="IPR006671">
    <property type="entry name" value="Cyclin_N"/>
</dbReference>
<dbReference type="FunFam" id="1.10.472.10:FF:000093">
    <property type="entry name" value="Predicted protein"/>
    <property type="match status" value="1"/>
</dbReference>
<accession>A0A1Z5KB68</accession>
<dbReference type="AlphaFoldDB" id="A0A1Z5KB68"/>
<feature type="region of interest" description="Disordered" evidence="1">
    <location>
        <begin position="280"/>
        <end position="300"/>
    </location>
</feature>
<dbReference type="InterPro" id="IPR036915">
    <property type="entry name" value="Cyclin-like_sf"/>
</dbReference>